<evidence type="ECO:0000259" key="14">
    <source>
        <dbReference type="PROSITE" id="PS50112"/>
    </source>
</evidence>
<dbReference type="RefSeq" id="WP_176439075.1">
    <property type="nucleotide sequence ID" value="NZ_FZNN01000005.1"/>
</dbReference>
<keyword evidence="8" id="KW-0418">Kinase</keyword>
<evidence type="ECO:0000256" key="6">
    <source>
        <dbReference type="ARBA" id="ARBA00022692"/>
    </source>
</evidence>
<dbReference type="Gene3D" id="1.10.287.130">
    <property type="match status" value="1"/>
</dbReference>
<dbReference type="GO" id="GO:0000155">
    <property type="term" value="F:phosphorelay sensor kinase activity"/>
    <property type="evidence" value="ECO:0007669"/>
    <property type="project" value="InterPro"/>
</dbReference>
<evidence type="ECO:0000256" key="5">
    <source>
        <dbReference type="ARBA" id="ARBA00022679"/>
    </source>
</evidence>
<evidence type="ECO:0000313" key="15">
    <source>
        <dbReference type="EMBL" id="SNR43300.1"/>
    </source>
</evidence>
<dbReference type="InterPro" id="IPR003661">
    <property type="entry name" value="HisK_dim/P_dom"/>
</dbReference>
<keyword evidence="9" id="KW-0067">ATP-binding</keyword>
<dbReference type="GO" id="GO:0016020">
    <property type="term" value="C:membrane"/>
    <property type="evidence" value="ECO:0007669"/>
    <property type="project" value="UniProtKB-SubCell"/>
</dbReference>
<keyword evidence="6" id="KW-0812">Transmembrane</keyword>
<evidence type="ECO:0000256" key="3">
    <source>
        <dbReference type="ARBA" id="ARBA00012438"/>
    </source>
</evidence>
<dbReference type="Pfam" id="PF02518">
    <property type="entry name" value="HATPase_c"/>
    <property type="match status" value="1"/>
</dbReference>
<evidence type="ECO:0000256" key="4">
    <source>
        <dbReference type="ARBA" id="ARBA00022553"/>
    </source>
</evidence>
<dbReference type="InterPro" id="IPR036097">
    <property type="entry name" value="HisK_dim/P_sf"/>
</dbReference>
<feature type="domain" description="Histidine kinase" evidence="13">
    <location>
        <begin position="269"/>
        <end position="482"/>
    </location>
</feature>
<dbReference type="EMBL" id="FZNN01000005">
    <property type="protein sequence ID" value="SNR43300.1"/>
    <property type="molecule type" value="Genomic_DNA"/>
</dbReference>
<dbReference type="Pfam" id="PF00989">
    <property type="entry name" value="PAS"/>
    <property type="match status" value="1"/>
</dbReference>
<dbReference type="SUPFAM" id="SSF47384">
    <property type="entry name" value="Homodimeric domain of signal transducing histidine kinase"/>
    <property type="match status" value="1"/>
</dbReference>
<evidence type="ECO:0000256" key="10">
    <source>
        <dbReference type="ARBA" id="ARBA00022989"/>
    </source>
</evidence>
<dbReference type="SUPFAM" id="SSF55874">
    <property type="entry name" value="ATPase domain of HSP90 chaperone/DNA topoisomerase II/histidine kinase"/>
    <property type="match status" value="1"/>
</dbReference>
<evidence type="ECO:0000256" key="12">
    <source>
        <dbReference type="ARBA" id="ARBA00023136"/>
    </source>
</evidence>
<evidence type="ECO:0000313" key="16">
    <source>
        <dbReference type="Proteomes" id="UP000198417"/>
    </source>
</evidence>
<dbReference type="InterPro" id="IPR003594">
    <property type="entry name" value="HATPase_dom"/>
</dbReference>
<protein>
    <recommendedName>
        <fullName evidence="3">histidine kinase</fullName>
        <ecNumber evidence="3">2.7.13.3</ecNumber>
    </recommendedName>
</protein>
<dbReference type="GO" id="GO:0000156">
    <property type="term" value="F:phosphorelay response regulator activity"/>
    <property type="evidence" value="ECO:0007669"/>
    <property type="project" value="TreeGrafter"/>
</dbReference>
<dbReference type="PROSITE" id="PS50109">
    <property type="entry name" value="HIS_KIN"/>
    <property type="match status" value="1"/>
</dbReference>
<keyword evidence="7" id="KW-0547">Nucleotide-binding</keyword>
<dbReference type="Gene3D" id="3.30.565.10">
    <property type="entry name" value="Histidine kinase-like ATPase, C-terminal domain"/>
    <property type="match status" value="1"/>
</dbReference>
<evidence type="ECO:0000256" key="7">
    <source>
        <dbReference type="ARBA" id="ARBA00022741"/>
    </source>
</evidence>
<feature type="domain" description="PAS" evidence="14">
    <location>
        <begin position="3"/>
        <end position="81"/>
    </location>
</feature>
<evidence type="ECO:0000256" key="9">
    <source>
        <dbReference type="ARBA" id="ARBA00022840"/>
    </source>
</evidence>
<keyword evidence="12" id="KW-0472">Membrane</keyword>
<dbReference type="CDD" id="cd00130">
    <property type="entry name" value="PAS"/>
    <property type="match status" value="2"/>
</dbReference>
<dbReference type="GO" id="GO:0006355">
    <property type="term" value="P:regulation of DNA-templated transcription"/>
    <property type="evidence" value="ECO:0007669"/>
    <property type="project" value="InterPro"/>
</dbReference>
<dbReference type="GO" id="GO:0030295">
    <property type="term" value="F:protein kinase activator activity"/>
    <property type="evidence" value="ECO:0007669"/>
    <property type="project" value="TreeGrafter"/>
</dbReference>
<evidence type="ECO:0000256" key="2">
    <source>
        <dbReference type="ARBA" id="ARBA00004141"/>
    </source>
</evidence>
<dbReference type="InterPro" id="IPR005467">
    <property type="entry name" value="His_kinase_dom"/>
</dbReference>
<dbReference type="GO" id="GO:0005524">
    <property type="term" value="F:ATP binding"/>
    <property type="evidence" value="ECO:0007669"/>
    <property type="project" value="UniProtKB-KW"/>
</dbReference>
<sequence>MSFVEKYRLAFEISPVPMLLASMSGEILLANSGFHELFEYDDGELLNQTVDVLVPDAVRSQHPELRDAYYRVPTKRSMGAGRELNGVTKSGKIIALELGLEPVKNGDETWALVAAIDIRQRKSHEERMHLAMNAAASAMVMVNESGGIVFVNMAAEKLFGYANGDLLNRPVELLVPDEFHRSHPVYVGSYMTASETRRMGAGRDLFARHRNGAKIPVGITLTPVDSPDGKLVMSTIIDLSERVAAMEALADKSRELEALNVELSHFAYSASHDLKAPLSSIAGLLAICLEDLEENNHDEVRKNLKTILEISGRSAKKVEGILKIARAGHEKLPIERFSLEETIREIWIDLTGGTNSDTQLVLVMGHSDPVSTELGTLKLILENLISNALRYGDPAKPTHEIHVSSLFEAGFLSVTVADNGIGIPEKNKSEVMQMFRRINEKSGDGLGLALVRKQIDRMGGTLTFTSTEGEGAEFSFSLPLSEASRV</sequence>
<dbReference type="InterPro" id="IPR013767">
    <property type="entry name" value="PAS_fold"/>
</dbReference>
<evidence type="ECO:0000259" key="13">
    <source>
        <dbReference type="PROSITE" id="PS50109"/>
    </source>
</evidence>
<keyword evidence="16" id="KW-1185">Reference proteome</keyword>
<name>A0A238W9T9_9RHOB</name>
<dbReference type="InterPro" id="IPR036890">
    <property type="entry name" value="HATPase_C_sf"/>
</dbReference>
<dbReference type="SMART" id="SM00091">
    <property type="entry name" value="PAS"/>
    <property type="match status" value="2"/>
</dbReference>
<dbReference type="InterPro" id="IPR050351">
    <property type="entry name" value="BphY/WalK/GraS-like"/>
</dbReference>
<dbReference type="Pfam" id="PF13188">
    <property type="entry name" value="PAS_8"/>
    <property type="match status" value="1"/>
</dbReference>
<keyword evidence="11" id="KW-0902">Two-component regulatory system</keyword>
<proteinExistence type="predicted"/>
<dbReference type="AlphaFoldDB" id="A0A238W9T9"/>
<reference evidence="15 16" key="1">
    <citation type="submission" date="2017-06" db="EMBL/GenBank/DDBJ databases">
        <authorList>
            <person name="Kim H.J."/>
            <person name="Triplett B.A."/>
        </authorList>
    </citation>
    <scope>NUCLEOTIDE SEQUENCE [LARGE SCALE GENOMIC DNA]</scope>
    <source>
        <strain evidence="15 16">DSM 29052</strain>
    </source>
</reference>
<gene>
    <name evidence="15" type="ORF">SAMN06265370_1057</name>
</gene>
<dbReference type="Pfam" id="PF00512">
    <property type="entry name" value="HisKA"/>
    <property type="match status" value="1"/>
</dbReference>
<dbReference type="Gene3D" id="3.30.450.20">
    <property type="entry name" value="PAS domain"/>
    <property type="match status" value="2"/>
</dbReference>
<dbReference type="SMART" id="SM00388">
    <property type="entry name" value="HisKA"/>
    <property type="match status" value="1"/>
</dbReference>
<dbReference type="CDD" id="cd00075">
    <property type="entry name" value="HATPase"/>
    <property type="match status" value="1"/>
</dbReference>
<organism evidence="15 16">
    <name type="scientific">Puniceibacterium sediminis</name>
    <dbReference type="NCBI Taxonomy" id="1608407"/>
    <lineage>
        <taxon>Bacteria</taxon>
        <taxon>Pseudomonadati</taxon>
        <taxon>Pseudomonadota</taxon>
        <taxon>Alphaproteobacteria</taxon>
        <taxon>Rhodobacterales</taxon>
        <taxon>Paracoccaceae</taxon>
        <taxon>Puniceibacterium</taxon>
    </lineage>
</organism>
<dbReference type="EC" id="2.7.13.3" evidence="3"/>
<dbReference type="Proteomes" id="UP000198417">
    <property type="component" value="Unassembled WGS sequence"/>
</dbReference>
<evidence type="ECO:0000256" key="1">
    <source>
        <dbReference type="ARBA" id="ARBA00000085"/>
    </source>
</evidence>
<dbReference type="InterPro" id="IPR000014">
    <property type="entry name" value="PAS"/>
</dbReference>
<feature type="domain" description="PAS" evidence="14">
    <location>
        <begin position="124"/>
        <end position="178"/>
    </location>
</feature>
<keyword evidence="4" id="KW-0597">Phosphoprotein</keyword>
<dbReference type="PANTHER" id="PTHR42878:SF7">
    <property type="entry name" value="SENSOR HISTIDINE KINASE GLRK"/>
    <property type="match status" value="1"/>
</dbReference>
<dbReference type="CDD" id="cd00082">
    <property type="entry name" value="HisKA"/>
    <property type="match status" value="1"/>
</dbReference>
<dbReference type="SMART" id="SM00387">
    <property type="entry name" value="HATPase_c"/>
    <property type="match status" value="1"/>
</dbReference>
<keyword evidence="5" id="KW-0808">Transferase</keyword>
<comment type="subcellular location">
    <subcellularLocation>
        <location evidence="2">Membrane</location>
        <topology evidence="2">Multi-pass membrane protein</topology>
    </subcellularLocation>
</comment>
<dbReference type="PRINTS" id="PR00344">
    <property type="entry name" value="BCTRLSENSOR"/>
</dbReference>
<evidence type="ECO:0000256" key="8">
    <source>
        <dbReference type="ARBA" id="ARBA00022777"/>
    </source>
</evidence>
<dbReference type="PROSITE" id="PS50112">
    <property type="entry name" value="PAS"/>
    <property type="match status" value="2"/>
</dbReference>
<comment type="catalytic activity">
    <reaction evidence="1">
        <text>ATP + protein L-histidine = ADP + protein N-phospho-L-histidine.</text>
        <dbReference type="EC" id="2.7.13.3"/>
    </reaction>
</comment>
<keyword evidence="10" id="KW-1133">Transmembrane helix</keyword>
<dbReference type="InterPro" id="IPR035965">
    <property type="entry name" value="PAS-like_dom_sf"/>
</dbReference>
<dbReference type="GO" id="GO:0007234">
    <property type="term" value="P:osmosensory signaling via phosphorelay pathway"/>
    <property type="evidence" value="ECO:0007669"/>
    <property type="project" value="TreeGrafter"/>
</dbReference>
<dbReference type="PANTHER" id="PTHR42878">
    <property type="entry name" value="TWO-COMPONENT HISTIDINE KINASE"/>
    <property type="match status" value="1"/>
</dbReference>
<dbReference type="NCBIfam" id="TIGR00229">
    <property type="entry name" value="sensory_box"/>
    <property type="match status" value="2"/>
</dbReference>
<evidence type="ECO:0000256" key="11">
    <source>
        <dbReference type="ARBA" id="ARBA00023012"/>
    </source>
</evidence>
<accession>A0A238W9T9</accession>
<dbReference type="SUPFAM" id="SSF55785">
    <property type="entry name" value="PYP-like sensor domain (PAS domain)"/>
    <property type="match status" value="2"/>
</dbReference>
<dbReference type="InterPro" id="IPR004358">
    <property type="entry name" value="Sig_transdc_His_kin-like_C"/>
</dbReference>